<name>A0A1I5MVJ8_9SPHN</name>
<dbReference type="CDD" id="cd00448">
    <property type="entry name" value="YjgF_YER057c_UK114_family"/>
    <property type="match status" value="1"/>
</dbReference>
<dbReference type="Proteomes" id="UP000199331">
    <property type="component" value="Unassembled WGS sequence"/>
</dbReference>
<dbReference type="InterPro" id="IPR035959">
    <property type="entry name" value="RutC-like_sf"/>
</dbReference>
<dbReference type="PANTHER" id="PTHR43857">
    <property type="entry name" value="BLR7761 PROTEIN"/>
    <property type="match status" value="1"/>
</dbReference>
<dbReference type="RefSeq" id="WP_090479685.1">
    <property type="nucleotide sequence ID" value="NZ_FOWZ01000002.1"/>
</dbReference>
<proteinExistence type="predicted"/>
<dbReference type="SUPFAM" id="SSF55298">
    <property type="entry name" value="YjgF-like"/>
    <property type="match status" value="1"/>
</dbReference>
<dbReference type="InterPro" id="IPR006175">
    <property type="entry name" value="YjgF/YER057c/UK114"/>
</dbReference>
<dbReference type="Gene3D" id="3.30.1330.40">
    <property type="entry name" value="RutC-like"/>
    <property type="match status" value="1"/>
</dbReference>
<organism evidence="1 2">
    <name type="scientific">Qipengyuania nanhaisediminis</name>
    <dbReference type="NCBI Taxonomy" id="604088"/>
    <lineage>
        <taxon>Bacteria</taxon>
        <taxon>Pseudomonadati</taxon>
        <taxon>Pseudomonadota</taxon>
        <taxon>Alphaproteobacteria</taxon>
        <taxon>Sphingomonadales</taxon>
        <taxon>Erythrobacteraceae</taxon>
        <taxon>Qipengyuania</taxon>
    </lineage>
</organism>
<dbReference type="STRING" id="604088.SAMN04488060_1596"/>
<protein>
    <submittedName>
        <fullName evidence="1">Enamine deaminase RidA, house cleaning of reactive enamine intermediates, YjgF/YER057c/UK114 family</fullName>
    </submittedName>
</protein>
<evidence type="ECO:0000313" key="2">
    <source>
        <dbReference type="Proteomes" id="UP000199331"/>
    </source>
</evidence>
<accession>A0A1I5MVJ8</accession>
<sequence>MDRTTHNPTEWLTHFGVNHAVEVKGGERTLYLSGQTASDPDGNAMHPGDLVAQYEAAWGNLLDALKSAGMDATNLVRLNFYTTDVPQFMEKAEHIVKWHVGAGAQVCSTLLGVKELYDPALMIEIEATAVG</sequence>
<evidence type="ECO:0000313" key="1">
    <source>
        <dbReference type="EMBL" id="SFP13599.1"/>
    </source>
</evidence>
<dbReference type="EMBL" id="FOWZ01000002">
    <property type="protein sequence ID" value="SFP13599.1"/>
    <property type="molecule type" value="Genomic_DNA"/>
</dbReference>
<reference evidence="2" key="1">
    <citation type="submission" date="2016-10" db="EMBL/GenBank/DDBJ databases">
        <authorList>
            <person name="Varghese N."/>
            <person name="Submissions S."/>
        </authorList>
    </citation>
    <scope>NUCLEOTIDE SEQUENCE [LARGE SCALE GENOMIC DNA]</scope>
    <source>
        <strain evidence="2">CGMCC 1.7715</strain>
    </source>
</reference>
<dbReference type="OrthoDB" id="9808943at2"/>
<dbReference type="Pfam" id="PF01042">
    <property type="entry name" value="Ribonuc_L-PSP"/>
    <property type="match status" value="1"/>
</dbReference>
<keyword evidence="2" id="KW-1185">Reference proteome</keyword>
<dbReference type="AlphaFoldDB" id="A0A1I5MVJ8"/>
<dbReference type="PANTHER" id="PTHR43857:SF1">
    <property type="entry name" value="YJGH FAMILY PROTEIN"/>
    <property type="match status" value="1"/>
</dbReference>
<gene>
    <name evidence="1" type="ORF">SAMN04488060_1596</name>
</gene>